<dbReference type="Proteomes" id="UP000294697">
    <property type="component" value="Unassembled WGS sequence"/>
</dbReference>
<dbReference type="PANTHER" id="PTHR11138:SF5">
    <property type="entry name" value="METHIONYL-TRNA FORMYLTRANSFERASE, MITOCHONDRIAL"/>
    <property type="match status" value="1"/>
</dbReference>
<sequence>MKKVIFMGNKPIGYKCLSSLIENCNIKVLGVLTKKLSQDVWWNDKYRVALLANDNNIPILNLDDLDSLDFDFIFSVQYHKILKREILNLPKYEAINLHMAPLPDYRGCNQFTFAIINKEREFGTTLHIMDEGVDSGDILYEKRFKIDSNIVVGDLYKLTEKKSVELFKENIDNIINLDYKPISQDKLIESRSLHYYERKDIYDIKELNLSWSKEKIHRYVRALYFPPFEPPYIKFNEQKIFLTLDWK</sequence>
<dbReference type="AlphaFoldDB" id="A0A4R7ZE19"/>
<feature type="domain" description="Formyl transferase N-terminal" evidence="1">
    <location>
        <begin position="62"/>
        <end position="168"/>
    </location>
</feature>
<dbReference type="GO" id="GO:0005829">
    <property type="term" value="C:cytosol"/>
    <property type="evidence" value="ECO:0007669"/>
    <property type="project" value="TreeGrafter"/>
</dbReference>
<organism evidence="2 3">
    <name type="scientific">Halanaerobium saccharolyticum</name>
    <dbReference type="NCBI Taxonomy" id="43595"/>
    <lineage>
        <taxon>Bacteria</taxon>
        <taxon>Bacillati</taxon>
        <taxon>Bacillota</taxon>
        <taxon>Clostridia</taxon>
        <taxon>Halanaerobiales</taxon>
        <taxon>Halanaerobiaceae</taxon>
        <taxon>Halanaerobium</taxon>
    </lineage>
</organism>
<gene>
    <name evidence="2" type="ORF">C8C77_10260</name>
</gene>
<evidence type="ECO:0000313" key="3">
    <source>
        <dbReference type="Proteomes" id="UP000294697"/>
    </source>
</evidence>
<reference evidence="2 3" key="1">
    <citation type="submission" date="2019-03" db="EMBL/GenBank/DDBJ databases">
        <title>Subsurface microbial communities from deep shales in Ohio and West Virginia, USA.</title>
        <authorList>
            <person name="Wrighton K."/>
        </authorList>
    </citation>
    <scope>NUCLEOTIDE SEQUENCE [LARGE SCALE GENOMIC DNA]</scope>
    <source>
        <strain evidence="2 3">MSL9.2</strain>
    </source>
</reference>
<dbReference type="InterPro" id="IPR036477">
    <property type="entry name" value="Formyl_transf_N_sf"/>
</dbReference>
<accession>A0A4R7ZE19</accession>
<proteinExistence type="predicted"/>
<evidence type="ECO:0000313" key="2">
    <source>
        <dbReference type="EMBL" id="TDW07260.1"/>
    </source>
</evidence>
<dbReference type="OrthoDB" id="9802815at2"/>
<keyword evidence="2" id="KW-0808">Transferase</keyword>
<comment type="caution">
    <text evidence="2">The sequence shown here is derived from an EMBL/GenBank/DDBJ whole genome shotgun (WGS) entry which is preliminary data.</text>
</comment>
<dbReference type="RefSeq" id="WP_111572081.1">
    <property type="nucleotide sequence ID" value="NZ_QLME01000009.1"/>
</dbReference>
<dbReference type="EMBL" id="SODA01000002">
    <property type="protein sequence ID" value="TDW07260.1"/>
    <property type="molecule type" value="Genomic_DNA"/>
</dbReference>
<dbReference type="SUPFAM" id="SSF53328">
    <property type="entry name" value="Formyltransferase"/>
    <property type="match status" value="1"/>
</dbReference>
<dbReference type="GO" id="GO:0004479">
    <property type="term" value="F:methionyl-tRNA formyltransferase activity"/>
    <property type="evidence" value="ECO:0007669"/>
    <property type="project" value="TreeGrafter"/>
</dbReference>
<evidence type="ECO:0000259" key="1">
    <source>
        <dbReference type="Pfam" id="PF00551"/>
    </source>
</evidence>
<protein>
    <submittedName>
        <fullName evidence="2">Methionyl-tRNA formyltransferase</fullName>
    </submittedName>
</protein>
<dbReference type="PANTHER" id="PTHR11138">
    <property type="entry name" value="METHIONYL-TRNA FORMYLTRANSFERASE"/>
    <property type="match status" value="1"/>
</dbReference>
<dbReference type="Pfam" id="PF00551">
    <property type="entry name" value="Formyl_trans_N"/>
    <property type="match status" value="1"/>
</dbReference>
<dbReference type="InterPro" id="IPR002376">
    <property type="entry name" value="Formyl_transf_N"/>
</dbReference>
<dbReference type="Gene3D" id="3.40.50.12230">
    <property type="match status" value="1"/>
</dbReference>
<name>A0A4R7ZE19_9FIRM</name>